<feature type="compositionally biased region" description="Low complexity" evidence="9">
    <location>
        <begin position="680"/>
        <end position="701"/>
    </location>
</feature>
<evidence type="ECO:0000256" key="7">
    <source>
        <dbReference type="RuleBase" id="RU003953"/>
    </source>
</evidence>
<dbReference type="SUPFAM" id="SSF48452">
    <property type="entry name" value="TPR-like"/>
    <property type="match status" value="2"/>
</dbReference>
<dbReference type="PANTHER" id="PTHR19980">
    <property type="entry name" value="RNA CLEAVAGE STIMULATION FACTOR"/>
    <property type="match status" value="1"/>
</dbReference>
<dbReference type="Gene3D" id="1.25.40.1040">
    <property type="match status" value="1"/>
</dbReference>
<dbReference type="InterPro" id="IPR002646">
    <property type="entry name" value="PolA_pol_head_dom"/>
</dbReference>
<dbReference type="InterPro" id="IPR008847">
    <property type="entry name" value="Suf"/>
</dbReference>
<evidence type="ECO:0000256" key="2">
    <source>
        <dbReference type="ARBA" id="ARBA00022679"/>
    </source>
</evidence>
<feature type="region of interest" description="Disordered" evidence="9">
    <location>
        <begin position="843"/>
        <end position="887"/>
    </location>
</feature>
<name>A0A8H3AV29_9AGAM</name>
<feature type="region of interest" description="Disordered" evidence="9">
    <location>
        <begin position="680"/>
        <end position="808"/>
    </location>
</feature>
<dbReference type="Proteomes" id="UP000663888">
    <property type="component" value="Unassembled WGS sequence"/>
</dbReference>
<dbReference type="SMART" id="SM00386">
    <property type="entry name" value="HAT"/>
    <property type="match status" value="6"/>
</dbReference>
<feature type="domain" description="tRNA nucleotidyltransferase/poly(A) polymerase RNA and SrmB- binding" evidence="12">
    <location>
        <begin position="1138"/>
        <end position="1197"/>
    </location>
</feature>
<dbReference type="Pfam" id="PF05843">
    <property type="entry name" value="Suf"/>
    <property type="match status" value="1"/>
</dbReference>
<dbReference type="Gene3D" id="3.30.460.10">
    <property type="entry name" value="Beta Polymerase, domain 2"/>
    <property type="match status" value="1"/>
</dbReference>
<keyword evidence="2 7" id="KW-0808">Transferase</keyword>
<feature type="compositionally biased region" description="Low complexity" evidence="9">
    <location>
        <begin position="9"/>
        <end position="19"/>
    </location>
</feature>
<dbReference type="EMBL" id="CAJMWX010000971">
    <property type="protein sequence ID" value="CAE6441245.1"/>
    <property type="molecule type" value="Genomic_DNA"/>
</dbReference>
<evidence type="ECO:0000256" key="1">
    <source>
        <dbReference type="ARBA" id="ARBA00007265"/>
    </source>
</evidence>
<comment type="function">
    <text evidence="8">Component of the cleavage factor IA (CFIA) complex, which is involved in the endonucleolytic cleavage during polyadenylation-dependent pre-mRNA 3'-end formation.</text>
</comment>
<comment type="similarity">
    <text evidence="1 7">Belongs to the tRNA nucleotidyltransferase/poly(A) polymerase family.</text>
</comment>
<evidence type="ECO:0000256" key="6">
    <source>
        <dbReference type="ARBA" id="ARBA00023242"/>
    </source>
</evidence>
<comment type="subcellular location">
    <subcellularLocation>
        <location evidence="8">Nucleus</location>
    </subcellularLocation>
    <subcellularLocation>
        <location evidence="8">Cytoplasm</location>
    </subcellularLocation>
    <text evidence="8">Nucleus and/or cytoplasm.</text>
</comment>
<dbReference type="GO" id="GO:0000166">
    <property type="term" value="F:nucleotide binding"/>
    <property type="evidence" value="ECO:0007669"/>
    <property type="project" value="UniProtKB-KW"/>
</dbReference>
<evidence type="ECO:0000256" key="9">
    <source>
        <dbReference type="SAM" id="MobiDB-lite"/>
    </source>
</evidence>
<protein>
    <recommendedName>
        <fullName evidence="8">mRNA 3'-end-processing protein RNA14</fullName>
    </recommendedName>
</protein>
<evidence type="ECO:0000259" key="11">
    <source>
        <dbReference type="Pfam" id="PF05843"/>
    </source>
</evidence>
<evidence type="ECO:0000256" key="3">
    <source>
        <dbReference type="ARBA" id="ARBA00022737"/>
    </source>
</evidence>
<keyword evidence="4" id="KW-0547">Nucleotide-binding</keyword>
<dbReference type="GO" id="GO:0005739">
    <property type="term" value="C:mitochondrion"/>
    <property type="evidence" value="ECO:0007669"/>
    <property type="project" value="UniProtKB-ARBA"/>
</dbReference>
<dbReference type="InterPro" id="IPR043519">
    <property type="entry name" value="NT_sf"/>
</dbReference>
<feature type="domain" description="Poly A polymerase head" evidence="10">
    <location>
        <begin position="967"/>
        <end position="1109"/>
    </location>
</feature>
<accession>A0A8H3AV29</accession>
<feature type="region of interest" description="Disordered" evidence="9">
    <location>
        <begin position="1"/>
        <end position="90"/>
    </location>
</feature>
<dbReference type="Gene3D" id="1.10.3090.10">
    <property type="entry name" value="cca-adding enzyme, domain 2"/>
    <property type="match status" value="1"/>
</dbReference>
<evidence type="ECO:0000259" key="12">
    <source>
        <dbReference type="Pfam" id="PF12627"/>
    </source>
</evidence>
<organism evidence="13 14">
    <name type="scientific">Rhizoctonia solani</name>
    <dbReference type="NCBI Taxonomy" id="456999"/>
    <lineage>
        <taxon>Eukaryota</taxon>
        <taxon>Fungi</taxon>
        <taxon>Dikarya</taxon>
        <taxon>Basidiomycota</taxon>
        <taxon>Agaricomycotina</taxon>
        <taxon>Agaricomycetes</taxon>
        <taxon>Cantharellales</taxon>
        <taxon>Ceratobasidiaceae</taxon>
        <taxon>Rhizoctonia</taxon>
    </lineage>
</organism>
<evidence type="ECO:0000259" key="10">
    <source>
        <dbReference type="Pfam" id="PF01743"/>
    </source>
</evidence>
<dbReference type="InterPro" id="IPR032828">
    <property type="entry name" value="PolyA_RNA-bd"/>
</dbReference>
<evidence type="ECO:0000313" key="13">
    <source>
        <dbReference type="EMBL" id="CAE6441245.1"/>
    </source>
</evidence>
<keyword evidence="6 8" id="KW-0539">Nucleus</keyword>
<dbReference type="PANTHER" id="PTHR19980:SF0">
    <property type="entry name" value="CLEAVAGE STIMULATION FACTOR SUBUNIT 3"/>
    <property type="match status" value="1"/>
</dbReference>
<evidence type="ECO:0000256" key="5">
    <source>
        <dbReference type="ARBA" id="ARBA00022884"/>
    </source>
</evidence>
<dbReference type="Pfam" id="PF12627">
    <property type="entry name" value="PolyA_pol_RNAbd"/>
    <property type="match status" value="1"/>
</dbReference>
<reference evidence="13" key="1">
    <citation type="submission" date="2021-01" db="EMBL/GenBank/DDBJ databases">
        <authorList>
            <person name="Kaushik A."/>
        </authorList>
    </citation>
    <scope>NUCLEOTIDE SEQUENCE</scope>
    <source>
        <strain evidence="13">AG4-R118</strain>
    </source>
</reference>
<keyword evidence="3" id="KW-0677">Repeat</keyword>
<feature type="compositionally biased region" description="Basic and acidic residues" evidence="9">
    <location>
        <begin position="792"/>
        <end position="803"/>
    </location>
</feature>
<proteinExistence type="inferred from homology"/>
<dbReference type="GO" id="GO:0140101">
    <property type="term" value="F:catalytic activity, acting on a tRNA"/>
    <property type="evidence" value="ECO:0007669"/>
    <property type="project" value="UniProtKB-ARBA"/>
</dbReference>
<evidence type="ECO:0000256" key="8">
    <source>
        <dbReference type="RuleBase" id="RU369035"/>
    </source>
</evidence>
<keyword evidence="8" id="KW-0963">Cytoplasm</keyword>
<dbReference type="GO" id="GO:0005634">
    <property type="term" value="C:nucleus"/>
    <property type="evidence" value="ECO:0007669"/>
    <property type="project" value="UniProtKB-SubCell"/>
</dbReference>
<sequence>MDSELQPQLDTLATDATDTQPMPNAAIEQPTPPAPSSALVEQSEEKPVVTIPQVNGQEQEFPTPIKAGTPDTQDSKPNVAPPTPEPPKQKLTETELLRERLKNDPLDTSAHQRLIGIAEASGDVDKIQDAYEGLLAAFPNATSAQIAYLNHFLTPAFFSKAELLFSRFLRNSISPELWKFYLAYVRRTNSSTTDPQTREVVKKAFEFALLHIGHDRAAGDIWREYIDFVKAGEAKTTWEEQQKMDALRRLYHRAVVIPLENVEQLWRELDQFENGLNKITAKKFLADLSPSYMTARTALRELRRLLDPLEEKAAAPPRDPAIPAPPDFNLPTSPMWTESDRAAVQGWKAYLKWEESNPLDLEDAAAWHGRVSAAYRKACAAMQFYPEIWYLAYNWANTAGKPDEAMSIIKQGMEANKSSFLLHFAYTEICEVQKKYPEVHSTFEGLVDALHTQLDTLDNSIKEEVAAAKANAPPVDFMAPPEEQSAPSEADNILARRTPELNELKSELGVVWIMHMRFARRSEGLKPARTIFGKARKDKHIFWNVYEAAALMEYHCTKAPDVAAKIFELGLKVFNDNPDYVLRYLGFLISINDENNARALFERVITTFSPDKARPIWDRWSRYEYNFGDLIGSQKLEKRLAEIYPNDPPIKRFANRYTYLGVDTVASNDLGFKVVKQAGPSASGVSASPPSSSAKRAASPPRRAPDPPAKRFKGQGADNDRAREQEREREREQRDRDRERDRMERERERERLEREKERDREKERERDRGDRRGGRWEGAPSRRPNSPPPYRRGYDGPGRRHEDANDEGGLPSLVAKFVASLPTPQAFDGPVFRTDDLLTLFKNVNLPSRSPPPPRMRSRSPPRGGRPPPDYGPYQGPGDRGSGRRGRRLSTIYTGTGLGRSFGLRSMSKLSLQDVRAQTLAATRPTTARDISGTITLTKEEDSICTLLDEFTKTLRESGEEHKGVECRIAGGWVRDKLLGIPSNDIDIALADIMGTAFAEKLQAYMISKGLQGLSSGRSGTIATIARNPEQSKHLETARMNVLGHEVDFVNLRSETYAEDSRIPEIRIGTPLEDALRRDITINALFYNVHTRSVEDLTEKGLSDLRDGIARTPLASMQTFQDDPLRVLRCIRFSSRFGFDIAEETGNAMQEPSIQDALVRKIKRERVGEEFLKMLKGKSPLLSLITIEKYGIYDTVFGVPPDVTGKTTGTQRPQSAGIHAASILCSFLDSVPSALPAPHPELLKLAHEDHGLRQRLIFGASLTPWRDMTYPQKKGNLSVVQHIVKEGLKIGSQNHFIPSVPRLFAAHKLISKPSLDKFGGPSQRALIGLLLRDENVHSPRSGTYWSTSLLFSLVQDLVDLISDQNTLDTTEAQEVVQIYNAFVDRVLELDLVKSIEEPPRLNGKEIGAALGIKPGKEIGVYIDHVIRWQLEHPNESLDLCKAWLKELHQSIANGGGGSVTPPHKRARV</sequence>
<dbReference type="GO" id="GO:0180010">
    <property type="term" value="P:co-transcriptional mRNA 3'-end processing, cleavage and polyadenylation pathway"/>
    <property type="evidence" value="ECO:0007669"/>
    <property type="project" value="UniProtKB-UniRule"/>
</dbReference>
<dbReference type="CDD" id="cd05398">
    <property type="entry name" value="NT_ClassII-CCAase"/>
    <property type="match status" value="1"/>
</dbReference>
<gene>
    <name evidence="13" type="ORF">RDB_LOCUS50598</name>
</gene>
<keyword evidence="8" id="KW-0507">mRNA processing</keyword>
<keyword evidence="5 7" id="KW-0694">RNA-binding</keyword>
<dbReference type="InterPro" id="IPR011990">
    <property type="entry name" value="TPR-like_helical_dom_sf"/>
</dbReference>
<dbReference type="FunFam" id="3.30.460.10:FF:000019">
    <property type="entry name" value="tRNA nucleotidyltransferase cca2"/>
    <property type="match status" value="1"/>
</dbReference>
<feature type="compositionally biased region" description="Basic and acidic residues" evidence="9">
    <location>
        <begin position="718"/>
        <end position="775"/>
    </location>
</feature>
<dbReference type="InterPro" id="IPR045243">
    <property type="entry name" value="Rna14-like"/>
</dbReference>
<dbReference type="InterPro" id="IPR003107">
    <property type="entry name" value="HAT"/>
</dbReference>
<dbReference type="GO" id="GO:0001680">
    <property type="term" value="P:tRNA 3'-terminal CCA addition"/>
    <property type="evidence" value="ECO:0007669"/>
    <property type="project" value="UniProtKB-ARBA"/>
</dbReference>
<dbReference type="GO" id="GO:0003729">
    <property type="term" value="F:mRNA binding"/>
    <property type="evidence" value="ECO:0007669"/>
    <property type="project" value="TreeGrafter"/>
</dbReference>
<comment type="caution">
    <text evidence="13">The sequence shown here is derived from an EMBL/GenBank/DDBJ whole genome shotgun (WGS) entry which is preliminary data.</text>
</comment>
<dbReference type="SUPFAM" id="SSF81891">
    <property type="entry name" value="Poly A polymerase C-terminal region-like"/>
    <property type="match status" value="1"/>
</dbReference>
<dbReference type="Pfam" id="PF01743">
    <property type="entry name" value="PolyA_pol"/>
    <property type="match status" value="1"/>
</dbReference>
<evidence type="ECO:0000256" key="4">
    <source>
        <dbReference type="ARBA" id="ARBA00022741"/>
    </source>
</evidence>
<dbReference type="SUPFAM" id="SSF81301">
    <property type="entry name" value="Nucleotidyltransferase"/>
    <property type="match status" value="1"/>
</dbReference>
<evidence type="ECO:0000313" key="14">
    <source>
        <dbReference type="Proteomes" id="UP000663888"/>
    </source>
</evidence>
<dbReference type="GO" id="GO:0016779">
    <property type="term" value="F:nucleotidyltransferase activity"/>
    <property type="evidence" value="ECO:0007669"/>
    <property type="project" value="InterPro"/>
</dbReference>
<feature type="domain" description="Suppressor of forked" evidence="11">
    <location>
        <begin position="94"/>
        <end position="669"/>
    </location>
</feature>